<evidence type="ECO:0000256" key="2">
    <source>
        <dbReference type="SAM" id="Phobius"/>
    </source>
</evidence>
<dbReference type="SUPFAM" id="SSF53254">
    <property type="entry name" value="Phosphoglycerate mutase-like"/>
    <property type="match status" value="1"/>
</dbReference>
<accession>A0A5N6ZAD8</accession>
<protein>
    <submittedName>
        <fullName evidence="4">Histidine phosphatase superfamily</fullName>
    </submittedName>
</protein>
<dbReference type="Pfam" id="PF00328">
    <property type="entry name" value="His_Phos_2"/>
    <property type="match status" value="1"/>
</dbReference>
<feature type="chain" id="PRO_5025045089" evidence="3">
    <location>
        <begin position="26"/>
        <end position="481"/>
    </location>
</feature>
<keyword evidence="2" id="KW-1133">Transmembrane helix</keyword>
<keyword evidence="2" id="KW-0472">Membrane</keyword>
<keyword evidence="3" id="KW-0732">Signal</keyword>
<dbReference type="AlphaFoldDB" id="A0A5N6ZAD8"/>
<keyword evidence="5" id="KW-1185">Reference proteome</keyword>
<feature type="signal peptide" evidence="3">
    <location>
        <begin position="1"/>
        <end position="25"/>
    </location>
</feature>
<dbReference type="EMBL" id="ML739069">
    <property type="protein sequence ID" value="KAE8354575.1"/>
    <property type="molecule type" value="Genomic_DNA"/>
</dbReference>
<dbReference type="Gene3D" id="3.40.50.1240">
    <property type="entry name" value="Phosphoglycerate mutase-like"/>
    <property type="match status" value="1"/>
</dbReference>
<dbReference type="PANTHER" id="PTHR11567:SF142">
    <property type="entry name" value="PHOSPHOGLYCERATE MUTASE-LIKE PROTEIN"/>
    <property type="match status" value="1"/>
</dbReference>
<dbReference type="PANTHER" id="PTHR11567">
    <property type="entry name" value="ACID PHOSPHATASE-RELATED"/>
    <property type="match status" value="1"/>
</dbReference>
<reference evidence="5" key="1">
    <citation type="submission" date="2019-04" db="EMBL/GenBank/DDBJ databases">
        <title>Friends and foes A comparative genomics studyof 23 Aspergillus species from section Flavi.</title>
        <authorList>
            <consortium name="DOE Joint Genome Institute"/>
            <person name="Kjaerbolling I."/>
            <person name="Vesth T."/>
            <person name="Frisvad J.C."/>
            <person name="Nybo J.L."/>
            <person name="Theobald S."/>
            <person name="Kildgaard S."/>
            <person name="Isbrandt T."/>
            <person name="Kuo A."/>
            <person name="Sato A."/>
            <person name="Lyhne E.K."/>
            <person name="Kogle M.E."/>
            <person name="Wiebenga A."/>
            <person name="Kun R.S."/>
            <person name="Lubbers R.J."/>
            <person name="Makela M.R."/>
            <person name="Barry K."/>
            <person name="Chovatia M."/>
            <person name="Clum A."/>
            <person name="Daum C."/>
            <person name="Haridas S."/>
            <person name="He G."/>
            <person name="LaButti K."/>
            <person name="Lipzen A."/>
            <person name="Mondo S."/>
            <person name="Riley R."/>
            <person name="Salamov A."/>
            <person name="Simmons B.A."/>
            <person name="Magnuson J.K."/>
            <person name="Henrissat B."/>
            <person name="Mortensen U.H."/>
            <person name="Larsen T.O."/>
            <person name="Devries R.P."/>
            <person name="Grigoriev I.V."/>
            <person name="Machida M."/>
            <person name="Baker S.E."/>
            <person name="Andersen M.R."/>
        </authorList>
    </citation>
    <scope>NUCLEOTIDE SEQUENCE [LARGE SCALE GENOMIC DNA]</scope>
    <source>
        <strain evidence="5">CBS 553.77</strain>
    </source>
</reference>
<dbReference type="InterPro" id="IPR000560">
    <property type="entry name" value="His_Pase_clade-2"/>
</dbReference>
<dbReference type="CDD" id="cd07061">
    <property type="entry name" value="HP_HAP_like"/>
    <property type="match status" value="1"/>
</dbReference>
<name>A0A5N6ZAD8_9EURO</name>
<gene>
    <name evidence="4" type="ORF">BDV28DRAFT_78045</name>
</gene>
<dbReference type="InterPro" id="IPR050645">
    <property type="entry name" value="Histidine_acid_phosphatase"/>
</dbReference>
<evidence type="ECO:0000313" key="5">
    <source>
        <dbReference type="Proteomes" id="UP000327118"/>
    </source>
</evidence>
<feature type="transmembrane region" description="Helical" evidence="2">
    <location>
        <begin position="432"/>
        <end position="456"/>
    </location>
</feature>
<evidence type="ECO:0000256" key="3">
    <source>
        <dbReference type="SAM" id="SignalP"/>
    </source>
</evidence>
<comment type="similarity">
    <text evidence="1">Belongs to the histidine acid phosphatase family.</text>
</comment>
<keyword evidence="2" id="KW-0812">Transmembrane</keyword>
<evidence type="ECO:0000256" key="1">
    <source>
        <dbReference type="ARBA" id="ARBA00005375"/>
    </source>
</evidence>
<organism evidence="4 5">
    <name type="scientific">Aspergillus coremiiformis</name>
    <dbReference type="NCBI Taxonomy" id="138285"/>
    <lineage>
        <taxon>Eukaryota</taxon>
        <taxon>Fungi</taxon>
        <taxon>Dikarya</taxon>
        <taxon>Ascomycota</taxon>
        <taxon>Pezizomycotina</taxon>
        <taxon>Eurotiomycetes</taxon>
        <taxon>Eurotiomycetidae</taxon>
        <taxon>Eurotiales</taxon>
        <taxon>Aspergillaceae</taxon>
        <taxon>Aspergillus</taxon>
        <taxon>Aspergillus subgen. Circumdati</taxon>
    </lineage>
</organism>
<proteinExistence type="inferred from homology"/>
<dbReference type="InterPro" id="IPR029033">
    <property type="entry name" value="His_PPase_superfam"/>
</dbReference>
<evidence type="ECO:0000313" key="4">
    <source>
        <dbReference type="EMBL" id="KAE8354575.1"/>
    </source>
</evidence>
<dbReference type="OrthoDB" id="258392at2759"/>
<dbReference type="GO" id="GO:0016791">
    <property type="term" value="F:phosphatase activity"/>
    <property type="evidence" value="ECO:0007669"/>
    <property type="project" value="TreeGrafter"/>
</dbReference>
<sequence>MRPFFQPSSLLLALTAMSVVDLASAERVLGAYIFARHGDRTPKVLGNTRLTDLGYSEVYQTGNYYHNRYIDASSSLQIEGISEKIVNLKQISASSPSDAVLQNSGVAFMQGVYPPVGSSANETLANGTTISTPLGGYQLIPLSLISTGTNSEDNTWLQDATGCNNAKVSSNSYYSSSLYNRLYGSTTDFYHSLSSLLNGTFTESQMTFKSAYTIYDYLNVATIHNTSNIPTSSQLHQLLLLANIEQYNLAYNTSDTARAIAGAQLAGEILQALNKTITSKGSSKLNIQFGAYATFLSYFGLAQLPAVNDNFIGIPDYASSMAWELITDSTAGGFPDSSEISVRFIFHNGTMTGSSDVPKEYPLYGQSSATIPWAKFVEETTKIAVTSTPEWCKVCGNTDGKCASYASNGSGSGSGSGSAGATSTSGGGVSRAVAGVIGAMVTLAVIFGLEALFLLVGGFRITKKRRAGTEGVASVVTENKA</sequence>
<dbReference type="Proteomes" id="UP000327118">
    <property type="component" value="Unassembled WGS sequence"/>
</dbReference>